<keyword evidence="3" id="KW-1185">Reference proteome</keyword>
<organism evidence="2 3">
    <name type="scientific">Marinobacter psychrophilus</name>
    <dbReference type="NCBI Taxonomy" id="330734"/>
    <lineage>
        <taxon>Bacteria</taxon>
        <taxon>Pseudomonadati</taxon>
        <taxon>Pseudomonadota</taxon>
        <taxon>Gammaproteobacteria</taxon>
        <taxon>Pseudomonadales</taxon>
        <taxon>Marinobacteraceae</taxon>
        <taxon>Marinobacter</taxon>
    </lineage>
</organism>
<dbReference type="EMBL" id="CP011494">
    <property type="protein sequence ID" value="AKO51244.1"/>
    <property type="molecule type" value="Genomic_DNA"/>
</dbReference>
<dbReference type="PATRIC" id="fig|330734.3.peg.301"/>
<name>A0A0H4HX20_9GAMM</name>
<dbReference type="Proteomes" id="UP000036406">
    <property type="component" value="Chromosome"/>
</dbReference>
<evidence type="ECO:0000256" key="1">
    <source>
        <dbReference type="SAM" id="Phobius"/>
    </source>
</evidence>
<dbReference type="AlphaFoldDB" id="A0A0H4HX20"/>
<reference evidence="2 3" key="1">
    <citation type="submission" date="2015-05" db="EMBL/GenBank/DDBJ databases">
        <title>Complete genome of Marinobacter psychrophilus strain 20041T isolated from sea-ice of the Canadian Basin.</title>
        <authorList>
            <person name="Song L."/>
            <person name="Ren L."/>
            <person name="Yu Y."/>
            <person name="Wang X."/>
        </authorList>
    </citation>
    <scope>NUCLEOTIDE SEQUENCE [LARGE SCALE GENOMIC DNA]</scope>
    <source>
        <strain evidence="2 3">20041</strain>
    </source>
</reference>
<feature type="transmembrane region" description="Helical" evidence="1">
    <location>
        <begin position="32"/>
        <end position="51"/>
    </location>
</feature>
<proteinExistence type="predicted"/>
<evidence type="ECO:0000313" key="2">
    <source>
        <dbReference type="EMBL" id="AKO51244.1"/>
    </source>
</evidence>
<protein>
    <submittedName>
        <fullName evidence="2">Uncharacterized protein</fullName>
    </submittedName>
</protein>
<dbReference type="KEGG" id="mpq:ABA45_01385"/>
<keyword evidence="1" id="KW-0472">Membrane</keyword>
<keyword evidence="1" id="KW-0812">Transmembrane</keyword>
<sequence>MQEQIEKDSWMARLSGWVAPDQWQAPRWMLELGLELVGLCALVFLLGIMLYTGTEVAVLKYRLLWHTEWLPVKLVISGLFAAETY</sequence>
<gene>
    <name evidence="2" type="ORF">ABA45_01385</name>
</gene>
<keyword evidence="1" id="KW-1133">Transmembrane helix</keyword>
<evidence type="ECO:0000313" key="3">
    <source>
        <dbReference type="Proteomes" id="UP000036406"/>
    </source>
</evidence>
<accession>A0A0H4HX20</accession>